<dbReference type="SUPFAM" id="SSF52266">
    <property type="entry name" value="SGNH hydrolase"/>
    <property type="match status" value="1"/>
</dbReference>
<organism evidence="3 4">
    <name type="scientific">Massilia cellulosiltytica</name>
    <dbReference type="NCBI Taxonomy" id="2683234"/>
    <lineage>
        <taxon>Bacteria</taxon>
        <taxon>Pseudomonadati</taxon>
        <taxon>Pseudomonadota</taxon>
        <taxon>Betaproteobacteria</taxon>
        <taxon>Burkholderiales</taxon>
        <taxon>Oxalobacteraceae</taxon>
        <taxon>Telluria group</taxon>
        <taxon>Massilia</taxon>
    </lineage>
</organism>
<proteinExistence type="predicted"/>
<gene>
    <name evidence="3" type="ORF">GPY61_19825</name>
</gene>
<feature type="signal peptide" evidence="1">
    <location>
        <begin position="1"/>
        <end position="25"/>
    </location>
</feature>
<dbReference type="EMBL" id="WSES01000006">
    <property type="protein sequence ID" value="MVW62188.1"/>
    <property type="molecule type" value="Genomic_DNA"/>
</dbReference>
<protein>
    <submittedName>
        <fullName evidence="3">SGNH/GDSL hydrolase family protein</fullName>
    </submittedName>
</protein>
<dbReference type="InterPro" id="IPR013830">
    <property type="entry name" value="SGNH_hydro"/>
</dbReference>
<dbReference type="CDD" id="cd01830">
    <property type="entry name" value="XynE_like"/>
    <property type="match status" value="1"/>
</dbReference>
<dbReference type="InterPro" id="IPR006311">
    <property type="entry name" value="TAT_signal"/>
</dbReference>
<dbReference type="PROSITE" id="PS51318">
    <property type="entry name" value="TAT"/>
    <property type="match status" value="1"/>
</dbReference>
<dbReference type="GO" id="GO:0016788">
    <property type="term" value="F:hydrolase activity, acting on ester bonds"/>
    <property type="evidence" value="ECO:0007669"/>
    <property type="project" value="UniProtKB-ARBA"/>
</dbReference>
<comment type="caution">
    <text evidence="3">The sequence shown here is derived from an EMBL/GenBank/DDBJ whole genome shotgun (WGS) entry which is preliminary data.</text>
</comment>
<keyword evidence="3" id="KW-0378">Hydrolase</keyword>
<dbReference type="RefSeq" id="WP_160409801.1">
    <property type="nucleotide sequence ID" value="NZ_WSES01000006.1"/>
</dbReference>
<dbReference type="PROSITE" id="PS51257">
    <property type="entry name" value="PROKAR_LIPOPROTEIN"/>
    <property type="match status" value="1"/>
</dbReference>
<dbReference type="PANTHER" id="PTHR43784:SF2">
    <property type="entry name" value="GDSL-LIKE LIPASE_ACYLHYDROLASE, PUTATIVE (AFU_ORTHOLOGUE AFUA_2G00820)-RELATED"/>
    <property type="match status" value="1"/>
</dbReference>
<reference evidence="3 4" key="1">
    <citation type="submission" date="2019-12" db="EMBL/GenBank/DDBJ databases">
        <authorList>
            <person name="Li C."/>
            <person name="Zhao J."/>
        </authorList>
    </citation>
    <scope>NUCLEOTIDE SEQUENCE [LARGE SCALE GENOMIC DNA]</scope>
    <source>
        <strain evidence="3 4">NEAU-DD11</strain>
    </source>
</reference>
<keyword evidence="4" id="KW-1185">Reference proteome</keyword>
<evidence type="ECO:0000256" key="1">
    <source>
        <dbReference type="SAM" id="SignalP"/>
    </source>
</evidence>
<dbReference type="PANTHER" id="PTHR43784">
    <property type="entry name" value="GDSL-LIKE LIPASE/ACYLHYDROLASE, PUTATIVE (AFU_ORTHOLOGUE AFUA_2G00820)-RELATED"/>
    <property type="match status" value="1"/>
</dbReference>
<feature type="chain" id="PRO_5031222388" evidence="1">
    <location>
        <begin position="26"/>
        <end position="410"/>
    </location>
</feature>
<sequence length="410" mass="43109">MPSRRTFLHALPALAGCLTLPAVRAQSSSAWCATWGTAPAGPPPSASLQTFSNQTLRLIVHTSIPGNRVRVRLSNEMGSGPLRIGAAHIGVRSGGASLVAGSGRDLTFGGSSGATVAPGDPLVSDPVDFAVPALADLAVSLWLPGSTQATSIHDLALQTNYVSVAGNYAGANTLPVQRTLASWPFLTEVDVTSAAGTPSAIVALGDSLTDGVRSTSNANRRWTDYLARRLRTETLPGSAPIAVVNRGISANSLLTDYPTALLSGRDALERFDRDVLATAGARWLFVLIGINDILYSSASSPVPAESLQAGWLQLIARARTRGMQVIGTTLPPYEGHAYFTTARDAVRQRANAWIRTSGAWDAVADFDAVLRDPGRPTRLLPAYDGGDHLHPNDLGYEAMAKAIPLGWFGV</sequence>
<dbReference type="InterPro" id="IPR053140">
    <property type="entry name" value="GDSL_Rv0518-like"/>
</dbReference>
<dbReference type="Proteomes" id="UP000443353">
    <property type="component" value="Unassembled WGS sequence"/>
</dbReference>
<dbReference type="Gene3D" id="3.40.50.1110">
    <property type="entry name" value="SGNH hydrolase"/>
    <property type="match status" value="1"/>
</dbReference>
<keyword evidence="1" id="KW-0732">Signal</keyword>
<accession>A0A7X3G279</accession>
<feature type="domain" description="SGNH hydrolase-type esterase" evidence="2">
    <location>
        <begin position="203"/>
        <end position="398"/>
    </location>
</feature>
<evidence type="ECO:0000313" key="3">
    <source>
        <dbReference type="EMBL" id="MVW62188.1"/>
    </source>
</evidence>
<name>A0A7X3G279_9BURK</name>
<evidence type="ECO:0000259" key="2">
    <source>
        <dbReference type="Pfam" id="PF13472"/>
    </source>
</evidence>
<dbReference type="InterPro" id="IPR036514">
    <property type="entry name" value="SGNH_hydro_sf"/>
</dbReference>
<dbReference type="AlphaFoldDB" id="A0A7X3G279"/>
<dbReference type="Pfam" id="PF13472">
    <property type="entry name" value="Lipase_GDSL_2"/>
    <property type="match status" value="1"/>
</dbReference>
<evidence type="ECO:0000313" key="4">
    <source>
        <dbReference type="Proteomes" id="UP000443353"/>
    </source>
</evidence>